<dbReference type="RefSeq" id="WP_014111475.1">
    <property type="nucleotide sequence ID" value="NC_016043.1"/>
</dbReference>
<proteinExistence type="inferred from homology"/>
<organism evidence="9 10">
    <name type="scientific">Taylorella asinigenitalis (strain MCE3)</name>
    <dbReference type="NCBI Taxonomy" id="1008459"/>
    <lineage>
        <taxon>Bacteria</taxon>
        <taxon>Pseudomonadati</taxon>
        <taxon>Pseudomonadota</taxon>
        <taxon>Betaproteobacteria</taxon>
        <taxon>Burkholderiales</taxon>
        <taxon>Alcaligenaceae</taxon>
        <taxon>Taylorella</taxon>
    </lineage>
</organism>
<dbReference type="Gene3D" id="3.30.70.580">
    <property type="entry name" value="Pseudouridine synthase I, catalytic domain, N-terminal subdomain"/>
    <property type="match status" value="1"/>
</dbReference>
<gene>
    <name evidence="4" type="primary">truA</name>
    <name evidence="9" type="ordered locus">TASI_0809</name>
</gene>
<dbReference type="GO" id="GO:0160147">
    <property type="term" value="F:tRNA pseudouridine(38-40) synthase activity"/>
    <property type="evidence" value="ECO:0007669"/>
    <property type="project" value="UniProtKB-EC"/>
</dbReference>
<accession>G4QB38</accession>
<evidence type="ECO:0000256" key="7">
    <source>
        <dbReference type="RuleBase" id="RU003792"/>
    </source>
</evidence>
<dbReference type="KEGG" id="tas:TASI_0809"/>
<dbReference type="PANTHER" id="PTHR11142:SF0">
    <property type="entry name" value="TRNA PSEUDOURIDINE SYNTHASE-LIKE 1"/>
    <property type="match status" value="1"/>
</dbReference>
<dbReference type="AlphaFoldDB" id="G4QB38"/>
<protein>
    <recommendedName>
        <fullName evidence="4">tRNA pseudouridine synthase A</fullName>
        <ecNumber evidence="4">5.4.99.12</ecNumber>
    </recommendedName>
    <alternativeName>
        <fullName evidence="4">tRNA pseudouridine(38-40) synthase</fullName>
    </alternativeName>
    <alternativeName>
        <fullName evidence="4">tRNA pseudouridylate synthase I</fullName>
    </alternativeName>
    <alternativeName>
        <fullName evidence="4">tRNA-uridine isomerase I</fullName>
    </alternativeName>
</protein>
<dbReference type="GO" id="GO:0003723">
    <property type="term" value="F:RNA binding"/>
    <property type="evidence" value="ECO:0007669"/>
    <property type="project" value="InterPro"/>
</dbReference>
<feature type="domain" description="Pseudouridine synthase I TruA alpha/beta" evidence="8">
    <location>
        <begin position="144"/>
        <end position="246"/>
    </location>
</feature>
<dbReference type="EMBL" id="CP003059">
    <property type="protein sequence ID" value="AEP36579.1"/>
    <property type="molecule type" value="Genomic_DNA"/>
</dbReference>
<dbReference type="GO" id="GO:0031119">
    <property type="term" value="P:tRNA pseudouridine synthesis"/>
    <property type="evidence" value="ECO:0007669"/>
    <property type="project" value="UniProtKB-UniRule"/>
</dbReference>
<reference evidence="9 10" key="2">
    <citation type="journal article" date="2012" name="PLoS ONE">
        <title>Genomic characterization of the taylorella genus.</title>
        <authorList>
            <person name="Hebert L."/>
            <person name="Moumen B."/>
            <person name="Pons N."/>
            <person name="Duquesne F."/>
            <person name="Breuil M.F."/>
            <person name="Goux D."/>
            <person name="Batto J.M."/>
            <person name="Laugier C."/>
            <person name="Renault P."/>
            <person name="Petry S."/>
        </authorList>
    </citation>
    <scope>NUCLEOTIDE SEQUENCE [LARGE SCALE GENOMIC DNA]</scope>
    <source>
        <strain evidence="9 10">MCE3</strain>
    </source>
</reference>
<comment type="caution">
    <text evidence="4">Lacks conserved residue(s) required for the propagation of feature annotation.</text>
</comment>
<dbReference type="eggNOG" id="COG0101">
    <property type="taxonomic scope" value="Bacteria"/>
</dbReference>
<dbReference type="Gene3D" id="3.30.70.660">
    <property type="entry name" value="Pseudouridine synthase I, catalytic domain, C-terminal subdomain"/>
    <property type="match status" value="1"/>
</dbReference>
<dbReference type="GO" id="GO:0016829">
    <property type="term" value="F:lyase activity"/>
    <property type="evidence" value="ECO:0007669"/>
    <property type="project" value="UniProtKB-KW"/>
</dbReference>
<dbReference type="InterPro" id="IPR020103">
    <property type="entry name" value="PsdUridine_synth_cat_dom_sf"/>
</dbReference>
<evidence type="ECO:0000259" key="8">
    <source>
        <dbReference type="Pfam" id="PF01416"/>
    </source>
</evidence>
<dbReference type="OrthoDB" id="9811823at2"/>
<keyword evidence="2 4" id="KW-0819">tRNA processing</keyword>
<evidence type="ECO:0000256" key="1">
    <source>
        <dbReference type="ARBA" id="ARBA00009375"/>
    </source>
</evidence>
<dbReference type="Pfam" id="PF01416">
    <property type="entry name" value="PseudoU_synth_1"/>
    <property type="match status" value="2"/>
</dbReference>
<keyword evidence="9" id="KW-0456">Lyase</keyword>
<evidence type="ECO:0000256" key="6">
    <source>
        <dbReference type="PIRSR" id="PIRSR001430-2"/>
    </source>
</evidence>
<feature type="binding site" evidence="4 6">
    <location>
        <position position="111"/>
    </location>
    <ligand>
        <name>substrate</name>
    </ligand>
</feature>
<dbReference type="EC" id="5.4.99.12" evidence="4"/>
<dbReference type="InterPro" id="IPR001406">
    <property type="entry name" value="PsdUridine_synth_TruA"/>
</dbReference>
<comment type="similarity">
    <text evidence="1 4 7">Belongs to the tRNA pseudouridine synthase TruA family.</text>
</comment>
<dbReference type="NCBIfam" id="TIGR00071">
    <property type="entry name" value="hisT_truA"/>
    <property type="match status" value="1"/>
</dbReference>
<dbReference type="SUPFAM" id="SSF55120">
    <property type="entry name" value="Pseudouridine synthase"/>
    <property type="match status" value="1"/>
</dbReference>
<evidence type="ECO:0000256" key="5">
    <source>
        <dbReference type="PIRSR" id="PIRSR001430-1"/>
    </source>
</evidence>
<evidence type="ECO:0000256" key="4">
    <source>
        <dbReference type="HAMAP-Rule" id="MF_00171"/>
    </source>
</evidence>
<keyword evidence="10" id="KW-1185">Reference proteome</keyword>
<evidence type="ECO:0000256" key="2">
    <source>
        <dbReference type="ARBA" id="ARBA00022694"/>
    </source>
</evidence>
<dbReference type="HAMAP" id="MF_00171">
    <property type="entry name" value="TruA"/>
    <property type="match status" value="1"/>
</dbReference>
<dbReference type="Proteomes" id="UP000009284">
    <property type="component" value="Chromosome"/>
</dbReference>
<evidence type="ECO:0000313" key="10">
    <source>
        <dbReference type="Proteomes" id="UP000009284"/>
    </source>
</evidence>
<feature type="active site" description="Nucleophile" evidence="4 5">
    <location>
        <position position="53"/>
    </location>
</feature>
<evidence type="ECO:0000256" key="3">
    <source>
        <dbReference type="ARBA" id="ARBA00023235"/>
    </source>
</evidence>
<dbReference type="InterPro" id="IPR020097">
    <property type="entry name" value="PsdUridine_synth_TruA_a/b_dom"/>
</dbReference>
<dbReference type="PIRSF" id="PIRSF001430">
    <property type="entry name" value="tRNA_psdUrid_synth"/>
    <property type="match status" value="1"/>
</dbReference>
<dbReference type="InterPro" id="IPR020094">
    <property type="entry name" value="TruA/RsuA/RluB/E/F_N"/>
</dbReference>
<keyword evidence="3 4" id="KW-0413">Isomerase</keyword>
<sequence length="268" mass="30471">MSSRVALGISYDGRDYQGWQTQPNGLTIQDFLEAALFKFTNHKVNTICAGRTDTGVHAIGQVVHFDTEVSRELESWVRGVNAHLPDSIRVRWAQEVPDEFSARFSATHRTYVYLLRNERVLSPIWSGRAGWDFHNLDIEGMNIATQSFIGTHDFSSFRSSQCQASSPIRSLDTLKLEAKGPFLIFTLRANGFLHHMVRNIIGALLYVGMGRFKAEYISELIDAKDRKFSAPTFMPDGLYFACVDYPDKYDIPQNFDPNHSFQSIIYSI</sequence>
<comment type="subunit">
    <text evidence="4">Homodimer.</text>
</comment>
<evidence type="ECO:0000313" key="9">
    <source>
        <dbReference type="EMBL" id="AEP36579.1"/>
    </source>
</evidence>
<dbReference type="CDD" id="cd02570">
    <property type="entry name" value="PseudoU_synth_EcTruA"/>
    <property type="match status" value="1"/>
</dbReference>
<dbReference type="HOGENOM" id="CLU_014673_0_2_4"/>
<dbReference type="PANTHER" id="PTHR11142">
    <property type="entry name" value="PSEUDOURIDYLATE SYNTHASE"/>
    <property type="match status" value="1"/>
</dbReference>
<feature type="domain" description="Pseudouridine synthase I TruA alpha/beta" evidence="8">
    <location>
        <begin position="10"/>
        <end position="104"/>
    </location>
</feature>
<dbReference type="FunFam" id="3.30.70.580:FF:000001">
    <property type="entry name" value="tRNA pseudouridine synthase A"/>
    <property type="match status" value="1"/>
</dbReference>
<reference key="1">
    <citation type="submission" date="2011-09" db="EMBL/GenBank/DDBJ databases">
        <title>Genomic characterization of the Taylorella genus.</title>
        <authorList>
            <person name="Hebert L."/>
            <person name="Moumen B."/>
            <person name="Pons N."/>
            <person name="Duquesne F."/>
            <person name="Breuil M.-F."/>
            <person name="Goux D."/>
            <person name="Batto J.-M."/>
            <person name="Renault P."/>
            <person name="Laugier C."/>
            <person name="Petry S."/>
        </authorList>
    </citation>
    <scope>NUCLEOTIDE SEQUENCE</scope>
    <source>
        <strain>MCE3</strain>
    </source>
</reference>
<dbReference type="STRING" id="1008459.TASI_0809"/>
<name>G4QB38_TAYAM</name>
<dbReference type="InterPro" id="IPR020095">
    <property type="entry name" value="PsdUridine_synth_TruA_C"/>
</dbReference>
<comment type="catalytic activity">
    <reaction evidence="4 7">
        <text>uridine(38/39/40) in tRNA = pseudouridine(38/39/40) in tRNA</text>
        <dbReference type="Rhea" id="RHEA:22376"/>
        <dbReference type="Rhea" id="RHEA-COMP:10085"/>
        <dbReference type="Rhea" id="RHEA-COMP:10087"/>
        <dbReference type="ChEBI" id="CHEBI:65314"/>
        <dbReference type="ChEBI" id="CHEBI:65315"/>
        <dbReference type="EC" id="5.4.99.12"/>
    </reaction>
</comment>
<comment type="function">
    <text evidence="4">Formation of pseudouridine at positions 38, 39 and 40 in the anticodon stem and loop of transfer RNAs.</text>
</comment>